<proteinExistence type="predicted"/>
<feature type="domain" description="B box-type" evidence="3">
    <location>
        <begin position="9"/>
        <end position="54"/>
    </location>
</feature>
<dbReference type="GO" id="GO:0008270">
    <property type="term" value="F:zinc ion binding"/>
    <property type="evidence" value="ECO:0007669"/>
    <property type="project" value="UniProtKB-KW"/>
</dbReference>
<sequence>MDGPKQDGYSSIGCSIHPGESVHKYCQECRALLCFICVQSSDGHRHSQHQDSLISYKAFVKEKEKEALKMLQRLKELRARAEHFDRLLTCYKANFEESYKQSEGYLESFETVKVSMRQWKRDLIEELDSKKEEQVRNINERISQTKEGIVTSRKIEVKLPTVAVFLPLQREMRNKILNLVPRSYTGFSSRGSSERKHGSRHSYVKSSLDDMASLNSITSSVFSPIRSNVSQVSEVDEHTYDEVDSLTSFQTDSVELGETALYKKLPPAKPPPLSLTHNTNDDIRNRPKHPTPIKKEDSKKELFIEQALASTNPSPAPS</sequence>
<dbReference type="EnsemblMetazoa" id="Aqu2.1.26159_001">
    <property type="protein sequence ID" value="Aqu2.1.26159_001"/>
    <property type="gene ID" value="Aqu2.1.26159"/>
</dbReference>
<evidence type="ECO:0000259" key="3">
    <source>
        <dbReference type="PROSITE" id="PS50119"/>
    </source>
</evidence>
<dbReference type="Gene3D" id="3.30.160.60">
    <property type="entry name" value="Classic Zinc Finger"/>
    <property type="match status" value="1"/>
</dbReference>
<feature type="region of interest" description="Disordered" evidence="2">
    <location>
        <begin position="262"/>
        <end position="300"/>
    </location>
</feature>
<evidence type="ECO:0000256" key="2">
    <source>
        <dbReference type="SAM" id="MobiDB-lite"/>
    </source>
</evidence>
<dbReference type="PROSITE" id="PS50119">
    <property type="entry name" value="ZF_BBOX"/>
    <property type="match status" value="1"/>
</dbReference>
<organism evidence="4">
    <name type="scientific">Amphimedon queenslandica</name>
    <name type="common">Sponge</name>
    <dbReference type="NCBI Taxonomy" id="400682"/>
    <lineage>
        <taxon>Eukaryota</taxon>
        <taxon>Metazoa</taxon>
        <taxon>Porifera</taxon>
        <taxon>Demospongiae</taxon>
        <taxon>Heteroscleromorpha</taxon>
        <taxon>Haplosclerida</taxon>
        <taxon>Niphatidae</taxon>
        <taxon>Amphimedon</taxon>
    </lineage>
</organism>
<dbReference type="SUPFAM" id="SSF57845">
    <property type="entry name" value="B-box zinc-binding domain"/>
    <property type="match status" value="1"/>
</dbReference>
<evidence type="ECO:0000256" key="1">
    <source>
        <dbReference type="PROSITE-ProRule" id="PRU00024"/>
    </source>
</evidence>
<accession>A0A1X7UDY0</accession>
<dbReference type="InParanoid" id="A0A1X7UDY0"/>
<evidence type="ECO:0000313" key="4">
    <source>
        <dbReference type="EnsemblMetazoa" id="Aqu2.1.26159_001"/>
    </source>
</evidence>
<keyword evidence="1" id="KW-0862">Zinc</keyword>
<name>A0A1X7UDY0_AMPQE</name>
<reference evidence="4" key="1">
    <citation type="submission" date="2017-05" db="UniProtKB">
        <authorList>
            <consortium name="EnsemblMetazoa"/>
        </authorList>
    </citation>
    <scope>IDENTIFICATION</scope>
</reference>
<keyword evidence="1" id="KW-0863">Zinc-finger</keyword>
<keyword evidence="1" id="KW-0479">Metal-binding</keyword>
<dbReference type="CDD" id="cd19756">
    <property type="entry name" value="Bbox2"/>
    <property type="match status" value="1"/>
</dbReference>
<dbReference type="AlphaFoldDB" id="A0A1X7UDY0"/>
<protein>
    <recommendedName>
        <fullName evidence="3">B box-type domain-containing protein</fullName>
    </recommendedName>
</protein>
<dbReference type="InterPro" id="IPR000315">
    <property type="entry name" value="Znf_B-box"/>
</dbReference>